<name>A0A6J2YFR0_SITOR</name>
<keyword evidence="14" id="KW-0325">Glycoprotein</keyword>
<comment type="pathway">
    <text evidence="3">Protein modification; protein glycosylation.</text>
</comment>
<dbReference type="OrthoDB" id="6479716at2759"/>
<evidence type="ECO:0000256" key="10">
    <source>
        <dbReference type="ARBA" id="ARBA00022968"/>
    </source>
</evidence>
<keyword evidence="6" id="KW-0328">Glycosyltransferase</keyword>
<dbReference type="Proteomes" id="UP000504635">
    <property type="component" value="Unplaced"/>
</dbReference>
<dbReference type="PANTHER" id="PTHR46420:SF1">
    <property type="entry name" value="BETA-1,4-GLUCURONYLTRANSFERASE 1"/>
    <property type="match status" value="1"/>
</dbReference>
<evidence type="ECO:0000256" key="18">
    <source>
        <dbReference type="ARBA" id="ARBA00032181"/>
    </source>
</evidence>
<keyword evidence="12" id="KW-0333">Golgi apparatus</keyword>
<evidence type="ECO:0000256" key="12">
    <source>
        <dbReference type="ARBA" id="ARBA00023034"/>
    </source>
</evidence>
<evidence type="ECO:0000256" key="9">
    <source>
        <dbReference type="ARBA" id="ARBA00022723"/>
    </source>
</evidence>
<evidence type="ECO:0000256" key="8">
    <source>
        <dbReference type="ARBA" id="ARBA00022692"/>
    </source>
</evidence>
<dbReference type="UniPathway" id="UPA00378"/>
<keyword evidence="13 21" id="KW-0472">Membrane</keyword>
<reference evidence="23" key="1">
    <citation type="submission" date="2025-08" db="UniProtKB">
        <authorList>
            <consortium name="RefSeq"/>
        </authorList>
    </citation>
    <scope>IDENTIFICATION</scope>
    <source>
        <tissue evidence="23">Gonads</tissue>
    </source>
</reference>
<evidence type="ECO:0000313" key="22">
    <source>
        <dbReference type="Proteomes" id="UP000504635"/>
    </source>
</evidence>
<dbReference type="GO" id="GO:0046872">
    <property type="term" value="F:metal ion binding"/>
    <property type="evidence" value="ECO:0007669"/>
    <property type="project" value="UniProtKB-KW"/>
</dbReference>
<evidence type="ECO:0000256" key="16">
    <source>
        <dbReference type="ARBA" id="ARBA00030723"/>
    </source>
</evidence>
<evidence type="ECO:0000256" key="3">
    <source>
        <dbReference type="ARBA" id="ARBA00004922"/>
    </source>
</evidence>
<evidence type="ECO:0000256" key="2">
    <source>
        <dbReference type="ARBA" id="ARBA00004323"/>
    </source>
</evidence>
<dbReference type="InParanoid" id="A0A6J2YFR0"/>
<accession>A0A6J2YFR0</accession>
<evidence type="ECO:0000256" key="6">
    <source>
        <dbReference type="ARBA" id="ARBA00022676"/>
    </source>
</evidence>
<keyword evidence="9" id="KW-0479">Metal-binding</keyword>
<evidence type="ECO:0000256" key="13">
    <source>
        <dbReference type="ARBA" id="ARBA00023136"/>
    </source>
</evidence>
<evidence type="ECO:0000256" key="15">
    <source>
        <dbReference type="ARBA" id="ARBA00023211"/>
    </source>
</evidence>
<keyword evidence="15" id="KW-0464">Manganese</keyword>
<protein>
    <recommendedName>
        <fullName evidence="5">Beta-1,4-glucuronyltransferase 1</fullName>
    </recommendedName>
    <alternativeName>
        <fullName evidence="16">I-beta-1,3-N-acetylglucosaminyltransferase</fullName>
    </alternativeName>
    <alternativeName>
        <fullName evidence="19">N-acetyllactosaminide beta-1,3-N-acetylglucosaminyltransferase</fullName>
    </alternativeName>
    <alternativeName>
        <fullName evidence="17">Poly-N-acetyllactosamine extension enzyme</fullName>
    </alternativeName>
    <alternativeName>
        <fullName evidence="18">UDP-GlcNAc:betaGal beta-1,3-N-acetylglucosaminyltransferase 1</fullName>
    </alternativeName>
</protein>
<keyword evidence="7" id="KW-0808">Transferase</keyword>
<evidence type="ECO:0000256" key="5">
    <source>
        <dbReference type="ARBA" id="ARBA00017962"/>
    </source>
</evidence>
<keyword evidence="22" id="KW-1185">Reference proteome</keyword>
<organism evidence="22 23">
    <name type="scientific">Sitophilus oryzae</name>
    <name type="common">Rice weevil</name>
    <name type="synonym">Curculio oryzae</name>
    <dbReference type="NCBI Taxonomy" id="7048"/>
    <lineage>
        <taxon>Eukaryota</taxon>
        <taxon>Metazoa</taxon>
        <taxon>Ecdysozoa</taxon>
        <taxon>Arthropoda</taxon>
        <taxon>Hexapoda</taxon>
        <taxon>Insecta</taxon>
        <taxon>Pterygota</taxon>
        <taxon>Neoptera</taxon>
        <taxon>Endopterygota</taxon>
        <taxon>Coleoptera</taxon>
        <taxon>Polyphaga</taxon>
        <taxon>Cucujiformia</taxon>
        <taxon>Curculionidae</taxon>
        <taxon>Dryophthorinae</taxon>
        <taxon>Sitophilus</taxon>
    </lineage>
</organism>
<dbReference type="GeneID" id="115886809"/>
<keyword evidence="11 21" id="KW-1133">Transmembrane helix</keyword>
<dbReference type="FunCoup" id="A0A6J2YFR0">
    <property type="interactions" value="298"/>
</dbReference>
<dbReference type="GO" id="GO:0035269">
    <property type="term" value="P:protein O-linked glycosylation via mannose"/>
    <property type="evidence" value="ECO:0007669"/>
    <property type="project" value="TreeGrafter"/>
</dbReference>
<keyword evidence="8 21" id="KW-0812">Transmembrane</keyword>
<evidence type="ECO:0000256" key="11">
    <source>
        <dbReference type="ARBA" id="ARBA00022989"/>
    </source>
</evidence>
<comment type="similarity">
    <text evidence="4">Belongs to the glycosyltransferase 49 family.</text>
</comment>
<evidence type="ECO:0000256" key="7">
    <source>
        <dbReference type="ARBA" id="ARBA00022679"/>
    </source>
</evidence>
<dbReference type="RefSeq" id="XP_030761959.1">
    <property type="nucleotide sequence ID" value="XM_030906099.1"/>
</dbReference>
<evidence type="ECO:0000256" key="14">
    <source>
        <dbReference type="ARBA" id="ARBA00023180"/>
    </source>
</evidence>
<dbReference type="Gene3D" id="3.90.550.10">
    <property type="entry name" value="Spore Coat Polysaccharide Biosynthesis Protein SpsA, Chain A"/>
    <property type="match status" value="1"/>
</dbReference>
<feature type="transmembrane region" description="Helical" evidence="21">
    <location>
        <begin position="21"/>
        <end position="42"/>
    </location>
</feature>
<dbReference type="PANTHER" id="PTHR46420">
    <property type="entry name" value="BETA-1,4-GLUCURONYLTRANSFERASE 1"/>
    <property type="match status" value="1"/>
</dbReference>
<proteinExistence type="inferred from homology"/>
<dbReference type="SUPFAM" id="SSF53448">
    <property type="entry name" value="Nucleotide-diphospho-sugar transferases"/>
    <property type="match status" value="1"/>
</dbReference>
<evidence type="ECO:0000256" key="17">
    <source>
        <dbReference type="ARBA" id="ARBA00032175"/>
    </source>
</evidence>
<comment type="cofactor">
    <cofactor evidence="1">
        <name>Mn(2+)</name>
        <dbReference type="ChEBI" id="CHEBI:29035"/>
    </cofactor>
</comment>
<dbReference type="KEGG" id="soy:115886809"/>
<dbReference type="InterPro" id="IPR043189">
    <property type="entry name" value="B4GAT1"/>
</dbReference>
<evidence type="ECO:0000256" key="19">
    <source>
        <dbReference type="ARBA" id="ARBA00033291"/>
    </source>
</evidence>
<comment type="catalytic activity">
    <reaction evidence="20">
        <text>3-O-[beta-D-Xyl-(1-&gt;4)-Rib-ol-P-Rib-ol-P-3-beta-D-GalNAc-(1-&gt;3)-beta-D-GlcNAc-(1-&gt;4)-(O-6-P-alpha-D-Man)]-Thr-[protein] + UDP-alpha-D-glucuronate = 3-O-[beta-D-GlcA-(1-&gt;3)-beta-D-Xyl-(1-&gt;4)-Rib-ol-P-Rib-ol-P-3-beta-D-GalNAc-(1-&gt;3)-beta-D-GlcNAc-(1-&gt;4)-(O-6-P-alpha-D-Man)]-Thr-[protein] + UDP + H(+)</text>
        <dbReference type="Rhea" id="RHEA:46860"/>
        <dbReference type="Rhea" id="RHEA-COMP:15023"/>
        <dbReference type="Rhea" id="RHEA-COMP:17482"/>
        <dbReference type="ChEBI" id="CHEBI:15378"/>
        <dbReference type="ChEBI" id="CHEBI:58052"/>
        <dbReference type="ChEBI" id="CHEBI:58223"/>
        <dbReference type="ChEBI" id="CHEBI:142405"/>
        <dbReference type="ChEBI" id="CHEBI:177336"/>
    </reaction>
</comment>
<evidence type="ECO:0000256" key="1">
    <source>
        <dbReference type="ARBA" id="ARBA00001936"/>
    </source>
</evidence>
<dbReference type="Pfam" id="PF13896">
    <property type="entry name" value="Glyco_transf_49"/>
    <property type="match status" value="1"/>
</dbReference>
<sequence>MESEEFLKSNIKKGKWRLWNISISILVFLTLYNIFLTVKLMFSTSCTDAPLKPVLNIIQKDLDCQNKNLHRQDDILKKEKERVLNKTLHQNTDDYLKEFHINHKYSLNLDLDLGRSDNKLMYRLYDNIIVGEKYTQLTKAYKTCLAAQTSLEKIASLIESSLYWGGPISVATFAATEKELNLLLLYILYLRKCNLKIREKVNFHLAMIEDKRPKKFFIDEERLQKLECDNPMGVLNHLLRESNKIRVNHWRYKLPYPQNLVRNLARKNCHGKYVFLTDVDIIPSRDMAEKLNQFLDTQKCDGKCAYVVPTYELDERVLFPPNKTDLIRMANKGLARPFHHKVFIYNQYATNFTRWQSYKDPDEKIRISHRVTNFEFLYEPFYIAIDTVPPHDERFVGYGYTRNSQVYEMYVAGYEFFVLSPIFTCHWGLQVKRTRPPWREHQNNQNRKQFDSFKKEIFARYNKDPLHMMSPK</sequence>
<dbReference type="GO" id="GO:0000139">
    <property type="term" value="C:Golgi membrane"/>
    <property type="evidence" value="ECO:0007669"/>
    <property type="project" value="UniProtKB-SubCell"/>
</dbReference>
<dbReference type="AlphaFoldDB" id="A0A6J2YFR0"/>
<gene>
    <name evidence="23" type="primary">LOC115886809</name>
</gene>
<evidence type="ECO:0000256" key="21">
    <source>
        <dbReference type="SAM" id="Phobius"/>
    </source>
</evidence>
<dbReference type="GO" id="GO:0015020">
    <property type="term" value="F:glucuronosyltransferase activity"/>
    <property type="evidence" value="ECO:0007669"/>
    <property type="project" value="InterPro"/>
</dbReference>
<evidence type="ECO:0000313" key="23">
    <source>
        <dbReference type="RefSeq" id="XP_030761959.1"/>
    </source>
</evidence>
<comment type="subcellular location">
    <subcellularLocation>
        <location evidence="2">Golgi apparatus membrane</location>
        <topology evidence="2">Single-pass type II membrane protein</topology>
    </subcellularLocation>
</comment>
<keyword evidence="10" id="KW-0735">Signal-anchor</keyword>
<dbReference type="CDD" id="cd00761">
    <property type="entry name" value="Glyco_tranf_GTA_type"/>
    <property type="match status" value="1"/>
</dbReference>
<evidence type="ECO:0000256" key="4">
    <source>
        <dbReference type="ARBA" id="ARBA00008539"/>
    </source>
</evidence>
<evidence type="ECO:0000256" key="20">
    <source>
        <dbReference type="ARBA" id="ARBA00047852"/>
    </source>
</evidence>
<dbReference type="InterPro" id="IPR029044">
    <property type="entry name" value="Nucleotide-diphossugar_trans"/>
</dbReference>